<organism evidence="6 7">
    <name type="scientific">Rhizobium loti</name>
    <name type="common">Mesorhizobium loti</name>
    <dbReference type="NCBI Taxonomy" id="381"/>
    <lineage>
        <taxon>Bacteria</taxon>
        <taxon>Pseudomonadati</taxon>
        <taxon>Pseudomonadota</taxon>
        <taxon>Alphaproteobacteria</taxon>
        <taxon>Hyphomicrobiales</taxon>
        <taxon>Phyllobacteriaceae</taxon>
        <taxon>Mesorhizobium</taxon>
    </lineage>
</organism>
<dbReference type="GO" id="GO:0006020">
    <property type="term" value="P:inositol metabolic process"/>
    <property type="evidence" value="ECO:0007669"/>
    <property type="project" value="TreeGrafter"/>
</dbReference>
<dbReference type="GO" id="GO:0046872">
    <property type="term" value="F:metal ion binding"/>
    <property type="evidence" value="ECO:0007669"/>
    <property type="project" value="UniProtKB-KW"/>
</dbReference>
<feature type="binding site" evidence="5">
    <location>
        <position position="72"/>
    </location>
    <ligand>
        <name>Mg(2+)</name>
        <dbReference type="ChEBI" id="CHEBI:18420"/>
        <label>1</label>
        <note>catalytic</note>
    </ligand>
</feature>
<keyword evidence="4 5" id="KW-0460">Magnesium</keyword>
<comment type="cofactor">
    <cofactor evidence="5">
        <name>Mg(2+)</name>
        <dbReference type="ChEBI" id="CHEBI:18420"/>
    </cofactor>
</comment>
<dbReference type="Proteomes" id="UP000093737">
    <property type="component" value="Unassembled WGS sequence"/>
</dbReference>
<gene>
    <name evidence="6" type="ORF">A8145_06555</name>
</gene>
<dbReference type="EMBL" id="LYTK01000001">
    <property type="protein sequence ID" value="OBQ72461.1"/>
    <property type="molecule type" value="Genomic_DNA"/>
</dbReference>
<dbReference type="GO" id="GO:0008934">
    <property type="term" value="F:inositol monophosphate 1-phosphatase activity"/>
    <property type="evidence" value="ECO:0007669"/>
    <property type="project" value="TreeGrafter"/>
</dbReference>
<evidence type="ECO:0000313" key="7">
    <source>
        <dbReference type="Proteomes" id="UP000093737"/>
    </source>
</evidence>
<evidence type="ECO:0000256" key="5">
    <source>
        <dbReference type="PIRSR" id="PIRSR600760-2"/>
    </source>
</evidence>
<evidence type="ECO:0000256" key="2">
    <source>
        <dbReference type="ARBA" id="ARBA00022723"/>
    </source>
</evidence>
<protein>
    <submittedName>
        <fullName evidence="6">Inositol monophosphatase</fullName>
    </submittedName>
</protein>
<feature type="binding site" evidence="5">
    <location>
        <position position="224"/>
    </location>
    <ligand>
        <name>Mg(2+)</name>
        <dbReference type="ChEBI" id="CHEBI:18420"/>
        <label>1</label>
        <note>catalytic</note>
    </ligand>
</feature>
<evidence type="ECO:0000256" key="3">
    <source>
        <dbReference type="ARBA" id="ARBA00022801"/>
    </source>
</evidence>
<dbReference type="CDD" id="cd01517">
    <property type="entry name" value="PAP_phosphatase"/>
    <property type="match status" value="1"/>
</dbReference>
<dbReference type="PANTHER" id="PTHR20854">
    <property type="entry name" value="INOSITOL MONOPHOSPHATASE"/>
    <property type="match status" value="1"/>
</dbReference>
<feature type="binding site" evidence="5">
    <location>
        <position position="95"/>
    </location>
    <ligand>
        <name>Mg(2+)</name>
        <dbReference type="ChEBI" id="CHEBI:18420"/>
        <label>1</label>
        <note>catalytic</note>
    </ligand>
</feature>
<proteinExistence type="inferred from homology"/>
<dbReference type="PANTHER" id="PTHR20854:SF4">
    <property type="entry name" value="INOSITOL-1-MONOPHOSPHATASE-RELATED"/>
    <property type="match status" value="1"/>
</dbReference>
<evidence type="ECO:0000256" key="4">
    <source>
        <dbReference type="ARBA" id="ARBA00022842"/>
    </source>
</evidence>
<dbReference type="Pfam" id="PF00459">
    <property type="entry name" value="Inositol_P"/>
    <property type="match status" value="1"/>
</dbReference>
<evidence type="ECO:0000256" key="1">
    <source>
        <dbReference type="ARBA" id="ARBA00009759"/>
    </source>
</evidence>
<dbReference type="InterPro" id="IPR000760">
    <property type="entry name" value="Inositol_monophosphatase-like"/>
</dbReference>
<dbReference type="Gene3D" id="3.30.540.10">
    <property type="entry name" value="Fructose-1,6-Bisphosphatase, subunit A, domain 1"/>
    <property type="match status" value="1"/>
</dbReference>
<accession>A0A6M7U8V5</accession>
<dbReference type="Gene3D" id="3.40.190.80">
    <property type="match status" value="1"/>
</dbReference>
<keyword evidence="3" id="KW-0378">Hydrolase</keyword>
<evidence type="ECO:0000313" key="6">
    <source>
        <dbReference type="EMBL" id="OBQ72461.1"/>
    </source>
</evidence>
<feature type="binding site" evidence="5">
    <location>
        <position position="98"/>
    </location>
    <ligand>
        <name>Mg(2+)</name>
        <dbReference type="ChEBI" id="CHEBI:18420"/>
        <label>1</label>
        <note>catalytic</note>
    </ligand>
</feature>
<name>A0A6M7U8V5_RHILI</name>
<keyword evidence="2 5" id="KW-0479">Metal-binding</keyword>
<dbReference type="RefSeq" id="WP_056562230.1">
    <property type="nucleotide sequence ID" value="NZ_CP033334.1"/>
</dbReference>
<dbReference type="AlphaFoldDB" id="A0A6M7U8V5"/>
<reference evidence="6 7" key="1">
    <citation type="submission" date="2016-05" db="EMBL/GenBank/DDBJ databases">
        <authorList>
            <person name="Ramsay J.P."/>
        </authorList>
    </citation>
    <scope>NUCLEOTIDE SEQUENCE [LARGE SCALE GENOMIC DNA]</scope>
    <source>
        <strain evidence="6 7">NZP2042</strain>
    </source>
</reference>
<dbReference type="InterPro" id="IPR020583">
    <property type="entry name" value="Inositol_monoP_metal-BS"/>
</dbReference>
<comment type="similarity">
    <text evidence="1">Belongs to the inositol monophosphatase superfamily.</text>
</comment>
<sequence>MTFDDNEIDWLASLLAEAADTEIMPRFRRLGGGDIRQKTSAADLVTEADVNAERLITVRLRQRYPSAMVVGEEACSDDPALLDGLGDADLAFVIDPVDGTFNFASGVPLFGVMLAVVVQGETVAGIIHDPVGKDWLIGAKGAGSHIRHAHGTLERVRVAASAPISEMTGAVSWQYMAEPDRTRLACNQTKTLSQFNYRCAAHEYRLLASGHGHFVVYNKLMPWDHLAGALIHAEAGGHAARFDGSPYLPSHVGGGLLVAPDKESWRELRRELWAEQA</sequence>
<comment type="caution">
    <text evidence="6">The sequence shown here is derived from an EMBL/GenBank/DDBJ whole genome shotgun (WGS) entry which is preliminary data.</text>
</comment>
<dbReference type="PRINTS" id="PR00377">
    <property type="entry name" value="IMPHPHTASES"/>
</dbReference>
<dbReference type="SUPFAM" id="SSF56655">
    <property type="entry name" value="Carbohydrate phosphatase"/>
    <property type="match status" value="1"/>
</dbReference>
<dbReference type="PROSITE" id="PS00629">
    <property type="entry name" value="IMP_1"/>
    <property type="match status" value="1"/>
</dbReference>
<dbReference type="GO" id="GO:0007165">
    <property type="term" value="P:signal transduction"/>
    <property type="evidence" value="ECO:0007669"/>
    <property type="project" value="TreeGrafter"/>
</dbReference>